<proteinExistence type="predicted"/>
<evidence type="ECO:0000313" key="2">
    <source>
        <dbReference type="Proteomes" id="UP000683925"/>
    </source>
</evidence>
<comment type="caution">
    <text evidence="1">The sequence shown here is derived from an EMBL/GenBank/DDBJ whole genome shotgun (WGS) entry which is preliminary data.</text>
</comment>
<dbReference type="OMA" id="WIINQES"/>
<accession>A0A8S1UIE9</accession>
<dbReference type="EMBL" id="CAJJDP010000045">
    <property type="protein sequence ID" value="CAD8164818.1"/>
    <property type="molecule type" value="Genomic_DNA"/>
</dbReference>
<keyword evidence="2" id="KW-1185">Reference proteome</keyword>
<organism evidence="1 2">
    <name type="scientific">Paramecium octaurelia</name>
    <dbReference type="NCBI Taxonomy" id="43137"/>
    <lineage>
        <taxon>Eukaryota</taxon>
        <taxon>Sar</taxon>
        <taxon>Alveolata</taxon>
        <taxon>Ciliophora</taxon>
        <taxon>Intramacronucleata</taxon>
        <taxon>Oligohymenophorea</taxon>
        <taxon>Peniculida</taxon>
        <taxon>Parameciidae</taxon>
        <taxon>Paramecium</taxon>
    </lineage>
</organism>
<protein>
    <submittedName>
        <fullName evidence="1">Uncharacterized protein</fullName>
    </submittedName>
</protein>
<gene>
    <name evidence="1" type="ORF">POCTA_138.1.T0450247</name>
</gene>
<evidence type="ECO:0000313" key="1">
    <source>
        <dbReference type="EMBL" id="CAD8164818.1"/>
    </source>
</evidence>
<name>A0A8S1UIE9_PAROT</name>
<dbReference type="OrthoDB" id="296519at2759"/>
<dbReference type="Proteomes" id="UP000683925">
    <property type="component" value="Unassembled WGS sequence"/>
</dbReference>
<dbReference type="AlphaFoldDB" id="A0A8S1UIE9"/>
<sequence>MRKRLGALHAESIEQYIQLSQHTQELQKKYEVKEMCPHVQQYEEIDKDTNTSTKEEEIDQKEYCSINVLIVDNCDQIDEIFKYCDTPRQPRSHYHLEYCSKVETSNSKENHFHFWIINQESSKYQELINVYFSIADIYIYLYHKSFEPKFQSFTEKVKALNKKENKVIYKIVNNKRVSSMNNFQDKEQVREVTLQSLGEVIKRVKDQYF</sequence>
<reference evidence="1" key="1">
    <citation type="submission" date="2021-01" db="EMBL/GenBank/DDBJ databases">
        <authorList>
            <consortium name="Genoscope - CEA"/>
            <person name="William W."/>
        </authorList>
    </citation>
    <scope>NUCLEOTIDE SEQUENCE</scope>
</reference>